<organism evidence="2 3">
    <name type="scientific">Callosobruchus maculatus</name>
    <name type="common">Southern cowpea weevil</name>
    <name type="synonym">Pulse bruchid</name>
    <dbReference type="NCBI Taxonomy" id="64391"/>
    <lineage>
        <taxon>Eukaryota</taxon>
        <taxon>Metazoa</taxon>
        <taxon>Ecdysozoa</taxon>
        <taxon>Arthropoda</taxon>
        <taxon>Hexapoda</taxon>
        <taxon>Insecta</taxon>
        <taxon>Pterygota</taxon>
        <taxon>Neoptera</taxon>
        <taxon>Endopterygota</taxon>
        <taxon>Coleoptera</taxon>
        <taxon>Polyphaga</taxon>
        <taxon>Cucujiformia</taxon>
        <taxon>Chrysomeloidea</taxon>
        <taxon>Chrysomelidae</taxon>
        <taxon>Bruchinae</taxon>
        <taxon>Bruchini</taxon>
        <taxon>Callosobruchus</taxon>
    </lineage>
</organism>
<feature type="transmembrane region" description="Helical" evidence="1">
    <location>
        <begin position="50"/>
        <end position="74"/>
    </location>
</feature>
<accession>A0A653CBS8</accession>
<evidence type="ECO:0000313" key="2">
    <source>
        <dbReference type="EMBL" id="VEN45176.1"/>
    </source>
</evidence>
<evidence type="ECO:0000313" key="3">
    <source>
        <dbReference type="Proteomes" id="UP000410492"/>
    </source>
</evidence>
<evidence type="ECO:0000256" key="1">
    <source>
        <dbReference type="SAM" id="Phobius"/>
    </source>
</evidence>
<proteinExistence type="predicted"/>
<keyword evidence="1" id="KW-0812">Transmembrane</keyword>
<keyword evidence="1" id="KW-0472">Membrane</keyword>
<dbReference type="EMBL" id="CAACVG010007392">
    <property type="protein sequence ID" value="VEN45176.1"/>
    <property type="molecule type" value="Genomic_DNA"/>
</dbReference>
<dbReference type="Proteomes" id="UP000410492">
    <property type="component" value="Unassembled WGS sequence"/>
</dbReference>
<keyword evidence="1" id="KW-1133">Transmembrane helix</keyword>
<gene>
    <name evidence="2" type="ORF">CALMAC_LOCUS7715</name>
</gene>
<dbReference type="AlphaFoldDB" id="A0A653CBS8"/>
<reference evidence="2 3" key="1">
    <citation type="submission" date="2019-01" db="EMBL/GenBank/DDBJ databases">
        <authorList>
            <person name="Sayadi A."/>
        </authorList>
    </citation>
    <scope>NUCLEOTIDE SEQUENCE [LARGE SCALE GENOMIC DNA]</scope>
</reference>
<keyword evidence="3" id="KW-1185">Reference proteome</keyword>
<protein>
    <submittedName>
        <fullName evidence="2">Uncharacterized protein</fullName>
    </submittedName>
</protein>
<name>A0A653CBS8_CALMS</name>
<dbReference type="OrthoDB" id="10559037at2759"/>
<sequence>PALRCPACLGSPSCSEIAAALTRDAPAIVICSKTAVGAFRLEDVARFPTVVATTCCICPPFSCFVVYSAFLLFWCSTR</sequence>
<feature type="non-terminal residue" evidence="2">
    <location>
        <position position="1"/>
    </location>
</feature>